<evidence type="ECO:0000256" key="3">
    <source>
        <dbReference type="PROSITE-ProRule" id="PRU00209"/>
    </source>
</evidence>
<evidence type="ECO:0000313" key="6">
    <source>
        <dbReference type="Proteomes" id="UP000285120"/>
    </source>
</evidence>
<keyword evidence="1 3" id="KW-0820">tRNA-binding</keyword>
<dbReference type="PROSITE" id="PS50886">
    <property type="entry name" value="TRBD"/>
    <property type="match status" value="1"/>
</dbReference>
<dbReference type="Gene3D" id="3.30.1940.10">
    <property type="entry name" value="YtpR-like"/>
    <property type="match status" value="1"/>
</dbReference>
<dbReference type="SUPFAM" id="SSF50249">
    <property type="entry name" value="Nucleic acid-binding proteins"/>
    <property type="match status" value="1"/>
</dbReference>
<dbReference type="GO" id="GO:0000049">
    <property type="term" value="F:tRNA binding"/>
    <property type="evidence" value="ECO:0007669"/>
    <property type="project" value="UniProtKB-UniRule"/>
</dbReference>
<dbReference type="InterPro" id="IPR002547">
    <property type="entry name" value="tRNA-bd_dom"/>
</dbReference>
<sequence length="210" mass="22883">MNVFYNKQGIGDTLLVSLKEIAKEKRKTEVLGSVARLYHEQTKETTGYTIFSASSYGTIHGEGMLAVDEELVALIQKALDENGVKETVAVPAEPSFVVGYLEEIEKHPDADKLNVCQVNIGSGTTQIVCGASNIEEGQKVPVALPGAYMPTGMKIKKSKLRGVASNGMICSAKELVLPSHLQKEGIYILNEEYTTGEDFLSQYHAKKSEK</sequence>
<dbReference type="Pfam" id="PF01588">
    <property type="entry name" value="tRNA_bind"/>
    <property type="match status" value="1"/>
</dbReference>
<dbReference type="EMBL" id="RAPK01000012">
    <property type="protein sequence ID" value="RKD68757.1"/>
    <property type="molecule type" value="Genomic_DNA"/>
</dbReference>
<dbReference type="InterPro" id="IPR033714">
    <property type="entry name" value="tRNA_bind_bactPheRS"/>
</dbReference>
<dbReference type="FunFam" id="2.40.50.140:FF:000045">
    <property type="entry name" value="Phenylalanine--tRNA ligase beta subunit"/>
    <property type="match status" value="1"/>
</dbReference>
<organism evidence="5 6">
    <name type="scientific">Sinobaca qinghaiensis</name>
    <dbReference type="NCBI Taxonomy" id="342944"/>
    <lineage>
        <taxon>Bacteria</taxon>
        <taxon>Bacillati</taxon>
        <taxon>Bacillota</taxon>
        <taxon>Bacilli</taxon>
        <taxon>Bacillales</taxon>
        <taxon>Sporolactobacillaceae</taxon>
        <taxon>Sinobaca</taxon>
    </lineage>
</organism>
<feature type="domain" description="TRNA-binding" evidence="4">
    <location>
        <begin position="90"/>
        <end position="200"/>
    </location>
</feature>
<evidence type="ECO:0000256" key="1">
    <source>
        <dbReference type="ARBA" id="ARBA00022555"/>
    </source>
</evidence>
<dbReference type="InterPro" id="IPR012340">
    <property type="entry name" value="NA-bd_OB-fold"/>
</dbReference>
<evidence type="ECO:0000256" key="2">
    <source>
        <dbReference type="ARBA" id="ARBA00022884"/>
    </source>
</evidence>
<dbReference type="InterPro" id="IPR037154">
    <property type="entry name" value="YtpR-like_sf"/>
</dbReference>
<evidence type="ECO:0000259" key="4">
    <source>
        <dbReference type="PROSITE" id="PS50886"/>
    </source>
</evidence>
<name>A0A419UW04_9BACL</name>
<dbReference type="AlphaFoldDB" id="A0A419UW04"/>
<dbReference type="RefSeq" id="WP_120194357.1">
    <property type="nucleotide sequence ID" value="NZ_RAPK01000012.1"/>
</dbReference>
<evidence type="ECO:0000313" key="5">
    <source>
        <dbReference type="EMBL" id="RKD68757.1"/>
    </source>
</evidence>
<dbReference type="NCBIfam" id="NF045760">
    <property type="entry name" value="YtpR"/>
    <property type="match status" value="1"/>
</dbReference>
<dbReference type="InterPro" id="IPR027855">
    <property type="entry name" value="DUF4479"/>
</dbReference>
<accession>A0A419UW04</accession>
<dbReference type="CDD" id="cd02796">
    <property type="entry name" value="tRNA_bind_bactPheRS"/>
    <property type="match status" value="1"/>
</dbReference>
<keyword evidence="2 3" id="KW-0694">RNA-binding</keyword>
<keyword evidence="6" id="KW-1185">Reference proteome</keyword>
<proteinExistence type="predicted"/>
<comment type="caution">
    <text evidence="5">The sequence shown here is derived from an EMBL/GenBank/DDBJ whole genome shotgun (WGS) entry which is preliminary data.</text>
</comment>
<dbReference type="OrthoDB" id="9805455at2"/>
<dbReference type="Pfam" id="PF14794">
    <property type="entry name" value="DUF4479"/>
    <property type="match status" value="1"/>
</dbReference>
<reference evidence="5 6" key="1">
    <citation type="submission" date="2018-09" db="EMBL/GenBank/DDBJ databases">
        <title>Genomic Encyclopedia of Archaeal and Bacterial Type Strains, Phase II (KMG-II): from individual species to whole genera.</title>
        <authorList>
            <person name="Goeker M."/>
        </authorList>
    </citation>
    <scope>NUCLEOTIDE SEQUENCE [LARGE SCALE GENOMIC DNA]</scope>
    <source>
        <strain evidence="5 6">DSM 17008</strain>
    </source>
</reference>
<dbReference type="Gene3D" id="2.40.50.140">
    <property type="entry name" value="Nucleic acid-binding proteins"/>
    <property type="match status" value="1"/>
</dbReference>
<dbReference type="Proteomes" id="UP000285120">
    <property type="component" value="Unassembled WGS sequence"/>
</dbReference>
<gene>
    <name evidence="5" type="ORF">ATL39_3219</name>
</gene>
<protein>
    <submittedName>
        <fullName evidence="5">tRNA-binding protein</fullName>
    </submittedName>
</protein>